<keyword evidence="5" id="KW-0472">Membrane</keyword>
<keyword evidence="8" id="KW-1185">Reference proteome</keyword>
<evidence type="ECO:0000256" key="5">
    <source>
        <dbReference type="ARBA" id="ARBA00023136"/>
    </source>
</evidence>
<dbReference type="GO" id="GO:0016746">
    <property type="term" value="F:acyltransferase activity"/>
    <property type="evidence" value="ECO:0007669"/>
    <property type="project" value="UniProtKB-KW"/>
</dbReference>
<dbReference type="PANTHER" id="PTHR30606">
    <property type="entry name" value="LIPID A BIOSYNTHESIS LAUROYL ACYLTRANSFERASE"/>
    <property type="match status" value="1"/>
</dbReference>
<dbReference type="RefSeq" id="WP_334315232.1">
    <property type="nucleotide sequence ID" value="NZ_CP065938.1"/>
</dbReference>
<evidence type="ECO:0000256" key="4">
    <source>
        <dbReference type="ARBA" id="ARBA00022679"/>
    </source>
</evidence>
<comment type="subcellular location">
    <subcellularLocation>
        <location evidence="1">Cell inner membrane</location>
    </subcellularLocation>
</comment>
<dbReference type="Pfam" id="PF03279">
    <property type="entry name" value="Lip_A_acyltrans"/>
    <property type="match status" value="1"/>
</dbReference>
<evidence type="ECO:0000256" key="2">
    <source>
        <dbReference type="ARBA" id="ARBA00022475"/>
    </source>
</evidence>
<dbReference type="CDD" id="cd07984">
    <property type="entry name" value="LPLAT_LABLAT-like"/>
    <property type="match status" value="1"/>
</dbReference>
<proteinExistence type="predicted"/>
<organism evidence="7 8">
    <name type="scientific">Taurinivorans muris</name>
    <dbReference type="NCBI Taxonomy" id="2787751"/>
    <lineage>
        <taxon>Bacteria</taxon>
        <taxon>Pseudomonadati</taxon>
        <taxon>Thermodesulfobacteriota</taxon>
        <taxon>Desulfovibrionia</taxon>
        <taxon>Desulfovibrionales</taxon>
        <taxon>Desulfovibrionaceae</taxon>
        <taxon>Taurinivorans</taxon>
    </lineage>
</organism>
<sequence>MTRRHSEDINFTEMQTGLQKMQYYSLCGLGKTIHFLGIKTTYALADGFAFLAWHILRSRRENTIASIREHLKTTQDEARNLAYKSFQSTFRSFTEILFTEDFGLEHKGTHLFIENEGLWEKLRSCRRPIVAATGHYGSWELLASLLGQVFQPPRPRMVVVRKYPNPAVHAFISKQREARGASMIGHRAVATSVLRALRKHGIVAFLVDHKTKNHEAYTLPFFGDMANVNMGPALLAVRAEALVLPIFLERTDKGFLLHLQEPLDTKLLSGTTEEKIKETTLFYTRAMEKQIRSNPEQWFWMHNRWNKDWK</sequence>
<dbReference type="InterPro" id="IPR004960">
    <property type="entry name" value="LipA_acyltrans"/>
</dbReference>
<keyword evidence="6 7" id="KW-0012">Acyltransferase</keyword>
<name>A0ABY5Y298_9BACT</name>
<dbReference type="EMBL" id="CP065938">
    <property type="protein sequence ID" value="UWX05646.1"/>
    <property type="molecule type" value="Genomic_DNA"/>
</dbReference>
<evidence type="ECO:0000313" key="8">
    <source>
        <dbReference type="Proteomes" id="UP001058120"/>
    </source>
</evidence>
<evidence type="ECO:0000313" key="7">
    <source>
        <dbReference type="EMBL" id="UWX05646.1"/>
    </source>
</evidence>
<evidence type="ECO:0000256" key="6">
    <source>
        <dbReference type="ARBA" id="ARBA00023315"/>
    </source>
</evidence>
<keyword evidence="4" id="KW-0808">Transferase</keyword>
<evidence type="ECO:0000256" key="1">
    <source>
        <dbReference type="ARBA" id="ARBA00004533"/>
    </source>
</evidence>
<reference evidence="7" key="1">
    <citation type="submission" date="2020-12" db="EMBL/GenBank/DDBJ databases">
        <title>Taurinivorans muris gen. nov., sp. nov., fundamental and realized metabolic niche of a ubiquitous sulfidogenic bacterium in the murine intestine.</title>
        <authorList>
            <person name="Ye H."/>
            <person name="Hanson B.T."/>
            <person name="Loy A."/>
        </authorList>
    </citation>
    <scope>NUCLEOTIDE SEQUENCE</scope>
    <source>
        <strain evidence="7">LT0009</strain>
    </source>
</reference>
<gene>
    <name evidence="7" type="ORF">JBF11_09415</name>
</gene>
<evidence type="ECO:0000256" key="3">
    <source>
        <dbReference type="ARBA" id="ARBA00022519"/>
    </source>
</evidence>
<dbReference type="Proteomes" id="UP001058120">
    <property type="component" value="Chromosome"/>
</dbReference>
<dbReference type="PANTHER" id="PTHR30606:SF10">
    <property type="entry name" value="PHOSPHATIDYLINOSITOL MANNOSIDE ACYLTRANSFERASE"/>
    <property type="match status" value="1"/>
</dbReference>
<accession>A0ABY5Y298</accession>
<protein>
    <submittedName>
        <fullName evidence="7">Lysophospholipid acyltransferase family protein</fullName>
    </submittedName>
</protein>
<keyword evidence="3" id="KW-0997">Cell inner membrane</keyword>
<keyword evidence="2" id="KW-1003">Cell membrane</keyword>